<protein>
    <submittedName>
        <fullName evidence="1">Uncharacterized protein</fullName>
    </submittedName>
</protein>
<name>A0A365XWE9_9BACT</name>
<accession>A0A365XWE9</accession>
<evidence type="ECO:0000313" key="1">
    <source>
        <dbReference type="EMBL" id="RBL90034.1"/>
    </source>
</evidence>
<dbReference type="AlphaFoldDB" id="A0A365XWE9"/>
<organism evidence="1 2">
    <name type="scientific">Chitinophaga flava</name>
    <dbReference type="NCBI Taxonomy" id="2259036"/>
    <lineage>
        <taxon>Bacteria</taxon>
        <taxon>Pseudomonadati</taxon>
        <taxon>Bacteroidota</taxon>
        <taxon>Chitinophagia</taxon>
        <taxon>Chitinophagales</taxon>
        <taxon>Chitinophagaceae</taxon>
        <taxon>Chitinophaga</taxon>
    </lineage>
</organism>
<keyword evidence="2" id="KW-1185">Reference proteome</keyword>
<dbReference type="EMBL" id="QFFJ01000002">
    <property type="protein sequence ID" value="RBL90034.1"/>
    <property type="molecule type" value="Genomic_DNA"/>
</dbReference>
<reference evidence="1 2" key="1">
    <citation type="submission" date="2018-05" db="EMBL/GenBank/DDBJ databases">
        <title>Chitinophaga sp. K3CV102501T nov., isolated from isolated from a monsoon evergreen broad-leaved forest soil.</title>
        <authorList>
            <person name="Lv Y."/>
        </authorList>
    </citation>
    <scope>NUCLEOTIDE SEQUENCE [LARGE SCALE GENOMIC DNA]</scope>
    <source>
        <strain evidence="1 2">GDMCC 1.1325</strain>
    </source>
</reference>
<gene>
    <name evidence="1" type="ORF">DF182_26550</name>
</gene>
<proteinExistence type="predicted"/>
<evidence type="ECO:0000313" key="2">
    <source>
        <dbReference type="Proteomes" id="UP000253410"/>
    </source>
</evidence>
<comment type="caution">
    <text evidence="1">The sequence shown here is derived from an EMBL/GenBank/DDBJ whole genome shotgun (WGS) entry which is preliminary data.</text>
</comment>
<sequence length="73" mass="8358">MLRAGHHLLKLFRCSEGHYCEKNIRGQFSRKINFPGLFDSAFLSLVHDKPANGVMTNDILNLFIRINILGTKE</sequence>
<dbReference type="Proteomes" id="UP000253410">
    <property type="component" value="Unassembled WGS sequence"/>
</dbReference>